<dbReference type="AlphaFoldDB" id="A0A6I5ZMD2"/>
<reference evidence="2 3" key="1">
    <citation type="submission" date="2019-11" db="EMBL/GenBank/DDBJ databases">
        <title>Genome sequence of Moorella glycerini DSM11254.</title>
        <authorList>
            <person name="Poehlein A."/>
            <person name="Boeer T."/>
            <person name="Daniel R."/>
        </authorList>
    </citation>
    <scope>NUCLEOTIDE SEQUENCE [LARGE SCALE GENOMIC DNA]</scope>
    <source>
        <strain evidence="2 3">DSM 11254</strain>
    </source>
</reference>
<gene>
    <name evidence="2" type="ORF">MGLY_00800</name>
</gene>
<keyword evidence="1" id="KW-1133">Transmembrane helix</keyword>
<evidence type="ECO:0000313" key="3">
    <source>
        <dbReference type="Proteomes" id="UP000425916"/>
    </source>
</evidence>
<feature type="transmembrane region" description="Helical" evidence="1">
    <location>
        <begin position="133"/>
        <end position="154"/>
    </location>
</feature>
<organism evidence="2 3">
    <name type="scientific">Neomoorella glycerini</name>
    <dbReference type="NCBI Taxonomy" id="55779"/>
    <lineage>
        <taxon>Bacteria</taxon>
        <taxon>Bacillati</taxon>
        <taxon>Bacillota</taxon>
        <taxon>Clostridia</taxon>
        <taxon>Neomoorellales</taxon>
        <taxon>Neomoorellaceae</taxon>
        <taxon>Neomoorella</taxon>
    </lineage>
</organism>
<feature type="transmembrane region" description="Helical" evidence="1">
    <location>
        <begin position="31"/>
        <end position="50"/>
    </location>
</feature>
<protein>
    <submittedName>
        <fullName evidence="2">Uncharacterized protein</fullName>
    </submittedName>
</protein>
<proteinExistence type="predicted"/>
<dbReference type="Proteomes" id="UP000425916">
    <property type="component" value="Chromosome"/>
</dbReference>
<keyword evidence="1" id="KW-0812">Transmembrane</keyword>
<dbReference type="OrthoDB" id="1726409at2"/>
<dbReference type="EMBL" id="CP046244">
    <property type="protein sequence ID" value="QGP90769.1"/>
    <property type="molecule type" value="Genomic_DNA"/>
</dbReference>
<sequence>MDIRLAIPFLGGLTFTLALAIGMVRPWRGLLLLWAVGVIFGATGLVPGLAAPYVALATVVGAAALMAAEGIARRWYQGHKEAVLAGKQLLAGSLTALLLAGIFLGTLWGLILAGGTGSLGAAFFARRYSLSELVVGLFLPCLRLGALFLPAVLLGGRLLGLF</sequence>
<keyword evidence="3" id="KW-1185">Reference proteome</keyword>
<feature type="transmembrane region" description="Helical" evidence="1">
    <location>
        <begin position="88"/>
        <end position="113"/>
    </location>
</feature>
<evidence type="ECO:0000313" key="2">
    <source>
        <dbReference type="EMBL" id="QGP90769.1"/>
    </source>
</evidence>
<feature type="transmembrane region" description="Helical" evidence="1">
    <location>
        <begin position="56"/>
        <end position="76"/>
    </location>
</feature>
<accession>A0A6I5ZMD2</accession>
<dbReference type="RefSeq" id="WP_156271241.1">
    <property type="nucleotide sequence ID" value="NZ_CP046244.1"/>
</dbReference>
<feature type="transmembrane region" description="Helical" evidence="1">
    <location>
        <begin position="6"/>
        <end position="24"/>
    </location>
</feature>
<evidence type="ECO:0000256" key="1">
    <source>
        <dbReference type="SAM" id="Phobius"/>
    </source>
</evidence>
<keyword evidence="1" id="KW-0472">Membrane</keyword>
<name>A0A6I5ZMD2_9FIRM</name>